<dbReference type="InterPro" id="IPR037171">
    <property type="entry name" value="NagB/RpiA_transferase-like"/>
</dbReference>
<dbReference type="InterPro" id="IPR001034">
    <property type="entry name" value="DeoR_HTH"/>
</dbReference>
<dbReference type="Pfam" id="PF00455">
    <property type="entry name" value="DeoRC"/>
    <property type="match status" value="1"/>
</dbReference>
<gene>
    <name evidence="5" type="ORF">JFL49_06485</name>
</gene>
<dbReference type="InterPro" id="IPR014036">
    <property type="entry name" value="DeoR-like_C"/>
</dbReference>
<dbReference type="SUPFAM" id="SSF100950">
    <property type="entry name" value="NagB/RpiA/CoA transferase-like"/>
    <property type="match status" value="1"/>
</dbReference>
<dbReference type="Pfam" id="PF08220">
    <property type="entry name" value="HTH_DeoR"/>
    <property type="match status" value="1"/>
</dbReference>
<keyword evidence="6" id="KW-1185">Reference proteome</keyword>
<keyword evidence="1" id="KW-0805">Transcription regulation</keyword>
<dbReference type="InterPro" id="IPR036390">
    <property type="entry name" value="WH_DNA-bd_sf"/>
</dbReference>
<dbReference type="Proteomes" id="UP000595373">
    <property type="component" value="Chromosome"/>
</dbReference>
<proteinExistence type="predicted"/>
<dbReference type="InterPro" id="IPR018356">
    <property type="entry name" value="Tscrpt_reg_HTH_DeoR_CS"/>
</dbReference>
<dbReference type="PROSITE" id="PS00894">
    <property type="entry name" value="HTH_DEOR_1"/>
    <property type="match status" value="1"/>
</dbReference>
<dbReference type="SMART" id="SM01134">
    <property type="entry name" value="DeoRC"/>
    <property type="match status" value="1"/>
</dbReference>
<dbReference type="EMBL" id="CP066558">
    <property type="protein sequence ID" value="QQF81730.1"/>
    <property type="molecule type" value="Genomic_DNA"/>
</dbReference>
<keyword evidence="3" id="KW-0804">Transcription</keyword>
<dbReference type="GO" id="GO:0003677">
    <property type="term" value="F:DNA binding"/>
    <property type="evidence" value="ECO:0007669"/>
    <property type="project" value="UniProtKB-KW"/>
</dbReference>
<dbReference type="PANTHER" id="PTHR30363:SF57">
    <property type="entry name" value="GLUCITOL OPERON REPRESSOR"/>
    <property type="match status" value="1"/>
</dbReference>
<dbReference type="InterPro" id="IPR050313">
    <property type="entry name" value="Carb_Metab_HTH_regulators"/>
</dbReference>
<dbReference type="SMART" id="SM00420">
    <property type="entry name" value="HTH_DEOR"/>
    <property type="match status" value="1"/>
</dbReference>
<name>A0A9Q6YYG5_HISSO</name>
<dbReference type="Gene3D" id="3.40.50.1360">
    <property type="match status" value="1"/>
</dbReference>
<organism evidence="5 6">
    <name type="scientific">Histophilus somni</name>
    <name type="common">Haemophilus somnus</name>
    <dbReference type="NCBI Taxonomy" id="731"/>
    <lineage>
        <taxon>Bacteria</taxon>
        <taxon>Pseudomonadati</taxon>
        <taxon>Pseudomonadota</taxon>
        <taxon>Gammaproteobacteria</taxon>
        <taxon>Pasteurellales</taxon>
        <taxon>Pasteurellaceae</taxon>
        <taxon>Histophilus</taxon>
    </lineage>
</organism>
<evidence type="ECO:0000259" key="4">
    <source>
        <dbReference type="PROSITE" id="PS51000"/>
    </source>
</evidence>
<dbReference type="NCBIfam" id="NF007753">
    <property type="entry name" value="PRK10434.1"/>
    <property type="match status" value="1"/>
</dbReference>
<dbReference type="PANTHER" id="PTHR30363">
    <property type="entry name" value="HTH-TYPE TRANSCRIPTIONAL REGULATOR SRLR-RELATED"/>
    <property type="match status" value="1"/>
</dbReference>
<dbReference type="SUPFAM" id="SSF46785">
    <property type="entry name" value="Winged helix' DNA-binding domain"/>
    <property type="match status" value="1"/>
</dbReference>
<evidence type="ECO:0000313" key="6">
    <source>
        <dbReference type="Proteomes" id="UP000595373"/>
    </source>
</evidence>
<protein>
    <submittedName>
        <fullName evidence="5">DNA-binding transcriptional repressor</fullName>
    </submittedName>
</protein>
<reference evidence="5 6" key="1">
    <citation type="submission" date="2020-12" db="EMBL/GenBank/DDBJ databases">
        <title>ASc-MMNZ-VFA-070.</title>
        <authorList>
            <person name="Schryvers A."/>
            <person name="Mostafa Nazari M."/>
            <person name="Farshchi Andisi V."/>
            <person name="Timsit E."/>
            <person name="Walter Morck D."/>
        </authorList>
    </citation>
    <scope>NUCLEOTIDE SEQUENCE [LARGE SCALE GENOMIC DNA]</scope>
    <source>
        <strain evidence="5 6">ASc-MMNZ-VFA-070</strain>
    </source>
</reference>
<dbReference type="GO" id="GO:0003700">
    <property type="term" value="F:DNA-binding transcription factor activity"/>
    <property type="evidence" value="ECO:0007669"/>
    <property type="project" value="InterPro"/>
</dbReference>
<evidence type="ECO:0000313" key="5">
    <source>
        <dbReference type="EMBL" id="QQF81730.1"/>
    </source>
</evidence>
<evidence type="ECO:0000256" key="1">
    <source>
        <dbReference type="ARBA" id="ARBA00023015"/>
    </source>
</evidence>
<sequence length="269" mass="30108">MKPFERRQLILAFLAKYGRTEVDVLATHFKLTGATIRKDLTALEEDRKILRTYGSVVLIDEELLEREEKINKEDKEDKPIAQKTAINIQQKLRIGQKAATLISEGNSVIFDAGSTVLQMIPYLKQFDNLSLMTNSLTIFNAILVLNKPYNLLISGGTFREKSASFHGYFAESAFIGSTFDILFIGTDGFDLDVGLTTFNEVYKVSSLMCDAAKKIVVLADSSKFGRKSPNIVCGLDKIHTIITDEGLSLEMREKIREKGIELLVVSKDN</sequence>
<dbReference type="PROSITE" id="PS51000">
    <property type="entry name" value="HTH_DEOR_2"/>
    <property type="match status" value="1"/>
</dbReference>
<dbReference type="RefSeq" id="WP_198986570.1">
    <property type="nucleotide sequence ID" value="NZ_CP066558.1"/>
</dbReference>
<keyword evidence="2 5" id="KW-0238">DNA-binding</keyword>
<evidence type="ECO:0000256" key="2">
    <source>
        <dbReference type="ARBA" id="ARBA00023125"/>
    </source>
</evidence>
<evidence type="ECO:0000256" key="3">
    <source>
        <dbReference type="ARBA" id="ARBA00023163"/>
    </source>
</evidence>
<dbReference type="AlphaFoldDB" id="A0A9Q6YYG5"/>
<accession>A0A9Q6YYG5</accession>
<feature type="domain" description="HTH deoR-type" evidence="4">
    <location>
        <begin position="3"/>
        <end position="58"/>
    </location>
</feature>